<feature type="domain" description="Thioredoxin" evidence="3">
    <location>
        <begin position="1"/>
        <end position="149"/>
    </location>
</feature>
<accession>A0A934S2U3</accession>
<dbReference type="SUPFAM" id="SSF52833">
    <property type="entry name" value="Thioredoxin-like"/>
    <property type="match status" value="1"/>
</dbReference>
<proteinExistence type="predicted"/>
<dbReference type="InterPro" id="IPR036249">
    <property type="entry name" value="Thioredoxin-like_sf"/>
</dbReference>
<dbReference type="RefSeq" id="WP_200266467.1">
    <property type="nucleotide sequence ID" value="NZ_JAENIJ010000001.1"/>
</dbReference>
<evidence type="ECO:0000313" key="4">
    <source>
        <dbReference type="EMBL" id="MBK1880858.1"/>
    </source>
</evidence>
<dbReference type="InterPro" id="IPR013766">
    <property type="entry name" value="Thioredoxin_domain"/>
</dbReference>
<protein>
    <submittedName>
        <fullName evidence="4">Thioredoxin family protein</fullName>
    </submittedName>
</protein>
<evidence type="ECO:0000259" key="3">
    <source>
        <dbReference type="PROSITE" id="PS51352"/>
    </source>
</evidence>
<dbReference type="InterPro" id="IPR051099">
    <property type="entry name" value="AGR/TXD"/>
</dbReference>
<dbReference type="PROSITE" id="PS51352">
    <property type="entry name" value="THIOREDOXIN_2"/>
    <property type="match status" value="1"/>
</dbReference>
<name>A0A934S2U3_9BACT</name>
<dbReference type="Proteomes" id="UP000603141">
    <property type="component" value="Unassembled WGS sequence"/>
</dbReference>
<keyword evidence="5" id="KW-1185">Reference proteome</keyword>
<organism evidence="4 5">
    <name type="scientific">Luteolibacter pohnpeiensis</name>
    <dbReference type="NCBI Taxonomy" id="454153"/>
    <lineage>
        <taxon>Bacteria</taxon>
        <taxon>Pseudomonadati</taxon>
        <taxon>Verrucomicrobiota</taxon>
        <taxon>Verrucomicrobiia</taxon>
        <taxon>Verrucomicrobiales</taxon>
        <taxon>Verrucomicrobiaceae</taxon>
        <taxon>Luteolibacter</taxon>
    </lineage>
</organism>
<dbReference type="PANTHER" id="PTHR15337:SF11">
    <property type="entry name" value="THIOREDOXIN DOMAIN-CONTAINING PROTEIN"/>
    <property type="match status" value="1"/>
</dbReference>
<dbReference type="Pfam" id="PF13899">
    <property type="entry name" value="Thioredoxin_7"/>
    <property type="match status" value="1"/>
</dbReference>
<comment type="caution">
    <text evidence="4">The sequence shown here is derived from an EMBL/GenBank/DDBJ whole genome shotgun (WGS) entry which is preliminary data.</text>
</comment>
<evidence type="ECO:0000313" key="5">
    <source>
        <dbReference type="Proteomes" id="UP000603141"/>
    </source>
</evidence>
<evidence type="ECO:0000256" key="2">
    <source>
        <dbReference type="SAM" id="MobiDB-lite"/>
    </source>
</evidence>
<reference evidence="4" key="1">
    <citation type="submission" date="2021-01" db="EMBL/GenBank/DDBJ databases">
        <title>Modified the classification status of verrucomicrobia.</title>
        <authorList>
            <person name="Feng X."/>
        </authorList>
    </citation>
    <scope>NUCLEOTIDE SEQUENCE</scope>
    <source>
        <strain evidence="4">KCTC 22041</strain>
    </source>
</reference>
<dbReference type="AlphaFoldDB" id="A0A934S2U3"/>
<feature type="region of interest" description="Disordered" evidence="2">
    <location>
        <begin position="293"/>
        <end position="316"/>
    </location>
</feature>
<dbReference type="Gene3D" id="3.40.30.10">
    <property type="entry name" value="Glutaredoxin"/>
    <property type="match status" value="1"/>
</dbReference>
<dbReference type="PANTHER" id="PTHR15337">
    <property type="entry name" value="ANTERIOR GRADIENT PROTEIN-RELATED"/>
    <property type="match status" value="1"/>
</dbReference>
<dbReference type="EMBL" id="JAENIJ010000001">
    <property type="protein sequence ID" value="MBK1880858.1"/>
    <property type="molecule type" value="Genomic_DNA"/>
</dbReference>
<keyword evidence="1" id="KW-0732">Signal</keyword>
<gene>
    <name evidence="4" type="ORF">JIN85_00445</name>
</gene>
<sequence length="316" mass="34639">MICSSTAFAAKEGWTSDYAAAKKEAAETGKDLLIDFTGSDWCGWCIKLDKEVFQHDEFKTGVKDKFILVELDYPRDKSIISEETQAQNTELAKRYAIKGYPTILLTDASGAPYAATGYKEGGPVTYVAQLDELRNAKETRDKGLEEASKAEGVAKAEALVSVLKSMNLSDELVANFYPNVTEEIFAADPKDTTGFKKNYDEKQRFANFESKINDFAAAKDMDGALEYASKSLGETWPGENAQKIALTKFQIQMMKGQRDEALKTLDDAKAYAPESPVVANIDKMKASIEAMKAKAGTATPRQGVPAKPVEGTKDKE</sequence>
<evidence type="ECO:0000256" key="1">
    <source>
        <dbReference type="ARBA" id="ARBA00022729"/>
    </source>
</evidence>